<evidence type="ECO:0000256" key="4">
    <source>
        <dbReference type="ARBA" id="ARBA00022964"/>
    </source>
</evidence>
<dbReference type="PROSITE" id="PS51471">
    <property type="entry name" value="FE2OG_OXY"/>
    <property type="match status" value="1"/>
</dbReference>
<feature type="domain" description="Fe2OG dioxygenase" evidence="9">
    <location>
        <begin position="297"/>
        <end position="391"/>
    </location>
</feature>
<sequence>MEAEGEGEGEAAAAGEGESEGGSSALEPALAHARSLLVIDGLLRAAEAQRGSGEDAAELIEEAAELAEHGLEGALAGELYERIEELEAAADDQGFAELHERLAAARAEATAADRLEAISLGLRAAGEHYAEAVTDGAVSDRTEYLEAFGIYEAVKAEADALAASDEAAVAEVGAEVRAQIEEAGAAFGGSAGEDITTPEASLLHAAAARVELSALSCADPMVHVIGGVLDSHEVAALREAIEALEFEDGRRTAGRYAKGVKSNEQAADTPAREAIFAKVRKALSANEVFTSVARPRKFARMLVSRYGPGMAYGTHVDDPIMKGSRTDMSFTLFLSETDSYEGGGLVMEDAIEERVIRLEPGDLVLYPTSALHRVEPVEQGTRVAVVGWVTSWVRSAERREVLHDLDVAARASSTARASRRPSIDCSRPRATSTGCGLPTEGISAAVRCGAAAPCFAFGDGYGSCRSQTIASSAAPSIQIPITAAAAMALRGRARDRAASRNSCMSGAGISRCASMIPSGTISRSSN</sequence>
<keyword evidence="11" id="KW-1185">Reference proteome</keyword>
<organism evidence="10 11">
    <name type="scientific">Limimaricola cinnabarinus LL-001</name>
    <dbReference type="NCBI Taxonomy" id="1337093"/>
    <lineage>
        <taxon>Bacteria</taxon>
        <taxon>Pseudomonadati</taxon>
        <taxon>Pseudomonadota</taxon>
        <taxon>Alphaproteobacteria</taxon>
        <taxon>Rhodobacterales</taxon>
        <taxon>Paracoccaceae</taxon>
        <taxon>Limimaricola</taxon>
    </lineage>
</organism>
<dbReference type="GO" id="GO:0006879">
    <property type="term" value="P:intracellular iron ion homeostasis"/>
    <property type="evidence" value="ECO:0007669"/>
    <property type="project" value="TreeGrafter"/>
</dbReference>
<dbReference type="InterPro" id="IPR005123">
    <property type="entry name" value="Oxoglu/Fe-dep_dioxygenase_dom"/>
</dbReference>
<keyword evidence="2 7" id="KW-0479">Metal-binding</keyword>
<dbReference type="EMBL" id="BATB01000021">
    <property type="protein sequence ID" value="GAD55783.1"/>
    <property type="molecule type" value="Genomic_DNA"/>
</dbReference>
<dbReference type="PANTHER" id="PTHR41536">
    <property type="entry name" value="PKHD-TYPE HYDROXYLASE YBIX"/>
    <property type="match status" value="1"/>
</dbReference>
<dbReference type="STRING" id="1337093.MBELCI_1835"/>
<evidence type="ECO:0000256" key="5">
    <source>
        <dbReference type="ARBA" id="ARBA00023002"/>
    </source>
</evidence>
<keyword evidence="4 7" id="KW-0223">Dioxygenase</keyword>
<evidence type="ECO:0000256" key="1">
    <source>
        <dbReference type="ARBA" id="ARBA00001961"/>
    </source>
</evidence>
<dbReference type="AlphaFoldDB" id="U3AM09"/>
<dbReference type="InterPro" id="IPR023550">
    <property type="entry name" value="PKHD_hydroxylase"/>
</dbReference>
<dbReference type="NCBIfam" id="NF003974">
    <property type="entry name" value="PRK05467.1-3"/>
    <property type="match status" value="1"/>
</dbReference>
<dbReference type="Gene3D" id="2.60.120.620">
    <property type="entry name" value="q2cbj1_9rhob like domain"/>
    <property type="match status" value="1"/>
</dbReference>
<dbReference type="GO" id="GO:0031418">
    <property type="term" value="F:L-ascorbic acid binding"/>
    <property type="evidence" value="ECO:0007669"/>
    <property type="project" value="UniProtKB-KW"/>
</dbReference>
<feature type="binding site" evidence="7">
    <location>
        <position position="372"/>
    </location>
    <ligand>
        <name>Fe cation</name>
        <dbReference type="ChEBI" id="CHEBI:24875"/>
    </ligand>
</feature>
<evidence type="ECO:0000313" key="10">
    <source>
        <dbReference type="EMBL" id="GAD55783.1"/>
    </source>
</evidence>
<gene>
    <name evidence="10" type="ORF">MBELCI_1835</name>
</gene>
<keyword evidence="3 7" id="KW-0847">Vitamin C</keyword>
<dbReference type="Pfam" id="PF13640">
    <property type="entry name" value="2OG-FeII_Oxy_3"/>
    <property type="match status" value="1"/>
</dbReference>
<feature type="compositionally biased region" description="Low complexity" evidence="8">
    <location>
        <begin position="10"/>
        <end position="25"/>
    </location>
</feature>
<reference evidence="10" key="1">
    <citation type="journal article" date="2013" name="Genome Announc.">
        <title>Draft Genome Sequence of Loktanella cinnabarina LL-001T, Isolated from Deep-Sea Floor Sediment.</title>
        <authorList>
            <person name="Nishi S."/>
            <person name="Tsubouchi T."/>
            <person name="Takaki Y."/>
            <person name="Koyanagi R."/>
            <person name="Satoh N."/>
            <person name="Maruyama T."/>
            <person name="Hatada Y."/>
        </authorList>
    </citation>
    <scope>NUCLEOTIDE SEQUENCE [LARGE SCALE GENOMIC DNA]</scope>
    <source>
        <strain evidence="10">LL-001</strain>
    </source>
</reference>
<feature type="binding site" evidence="7">
    <location>
        <position position="317"/>
    </location>
    <ligand>
        <name>Fe cation</name>
        <dbReference type="ChEBI" id="CHEBI:24875"/>
    </ligand>
</feature>
<proteinExistence type="inferred from homology"/>
<feature type="binding site" evidence="7">
    <location>
        <position position="382"/>
    </location>
    <ligand>
        <name>2-oxoglutarate</name>
        <dbReference type="ChEBI" id="CHEBI:16810"/>
    </ligand>
</feature>
<dbReference type="SUPFAM" id="SSF51197">
    <property type="entry name" value="Clavaminate synthase-like"/>
    <property type="match status" value="1"/>
</dbReference>
<keyword evidence="6 7" id="KW-0408">Iron</keyword>
<dbReference type="InterPro" id="IPR044862">
    <property type="entry name" value="Pro_4_hyd_alph_FE2OG_OXY"/>
</dbReference>
<evidence type="ECO:0000256" key="8">
    <source>
        <dbReference type="SAM" id="MobiDB-lite"/>
    </source>
</evidence>
<dbReference type="Proteomes" id="UP000016566">
    <property type="component" value="Unassembled WGS sequence"/>
</dbReference>
<dbReference type="GO" id="GO:0005506">
    <property type="term" value="F:iron ion binding"/>
    <property type="evidence" value="ECO:0007669"/>
    <property type="project" value="UniProtKB-UniRule"/>
</dbReference>
<dbReference type="GO" id="GO:0016706">
    <property type="term" value="F:2-oxoglutarate-dependent dioxygenase activity"/>
    <property type="evidence" value="ECO:0007669"/>
    <property type="project" value="UniProtKB-UniRule"/>
</dbReference>
<evidence type="ECO:0000256" key="3">
    <source>
        <dbReference type="ARBA" id="ARBA00022896"/>
    </source>
</evidence>
<dbReference type="GO" id="GO:0006974">
    <property type="term" value="P:DNA damage response"/>
    <property type="evidence" value="ECO:0007669"/>
    <property type="project" value="TreeGrafter"/>
</dbReference>
<accession>U3AM09</accession>
<dbReference type="PANTHER" id="PTHR41536:SF1">
    <property type="entry name" value="PKHD-TYPE HYDROXYLASE YBIX"/>
    <property type="match status" value="1"/>
</dbReference>
<evidence type="ECO:0000259" key="9">
    <source>
        <dbReference type="PROSITE" id="PS51471"/>
    </source>
</evidence>
<evidence type="ECO:0000256" key="2">
    <source>
        <dbReference type="ARBA" id="ARBA00022723"/>
    </source>
</evidence>
<evidence type="ECO:0000313" key="11">
    <source>
        <dbReference type="Proteomes" id="UP000016566"/>
    </source>
</evidence>
<comment type="cofactor">
    <cofactor evidence="1 7">
        <name>L-ascorbate</name>
        <dbReference type="ChEBI" id="CHEBI:38290"/>
    </cofactor>
</comment>
<name>U3AM09_9RHOB</name>
<dbReference type="eggNOG" id="COG3128">
    <property type="taxonomic scope" value="Bacteria"/>
</dbReference>
<protein>
    <submittedName>
        <fullName evidence="10">Iron-uptake factor PiuC</fullName>
    </submittedName>
</protein>
<dbReference type="HAMAP" id="MF_00657">
    <property type="entry name" value="Hydroxyl_YbiX"/>
    <property type="match status" value="1"/>
</dbReference>
<comment type="caution">
    <text evidence="10">The sequence shown here is derived from an EMBL/GenBank/DDBJ whole genome shotgun (WGS) entry which is preliminary data.</text>
</comment>
<evidence type="ECO:0000256" key="7">
    <source>
        <dbReference type="HAMAP-Rule" id="MF_00657"/>
    </source>
</evidence>
<feature type="binding site" evidence="7">
    <location>
        <position position="315"/>
    </location>
    <ligand>
        <name>Fe cation</name>
        <dbReference type="ChEBI" id="CHEBI:24875"/>
    </ligand>
</feature>
<dbReference type="SMART" id="SM00702">
    <property type="entry name" value="P4Hc"/>
    <property type="match status" value="1"/>
</dbReference>
<comment type="cofactor">
    <cofactor evidence="7">
        <name>Fe(2+)</name>
        <dbReference type="ChEBI" id="CHEBI:29033"/>
    </cofactor>
    <text evidence="7">Binds 1 Fe(2+) ion per subunit.</text>
</comment>
<feature type="region of interest" description="Disordered" evidence="8">
    <location>
        <begin position="1"/>
        <end position="25"/>
    </location>
</feature>
<dbReference type="InterPro" id="IPR006620">
    <property type="entry name" value="Pro_4_hyd_alph"/>
</dbReference>
<evidence type="ECO:0000256" key="6">
    <source>
        <dbReference type="ARBA" id="ARBA00023004"/>
    </source>
</evidence>
<keyword evidence="5 7" id="KW-0560">Oxidoreductase</keyword>